<dbReference type="InterPro" id="IPR007298">
    <property type="entry name" value="Cu-R_lipoprotein_NlpE"/>
</dbReference>
<evidence type="ECO:0000259" key="2">
    <source>
        <dbReference type="Pfam" id="PF17185"/>
    </source>
</evidence>
<dbReference type="InterPro" id="IPR033450">
    <property type="entry name" value="NlpE_C"/>
</dbReference>
<evidence type="ECO:0000259" key="1">
    <source>
        <dbReference type="Pfam" id="PF03724"/>
    </source>
</evidence>
<dbReference type="Pfam" id="PF03724">
    <property type="entry name" value="META"/>
    <property type="match status" value="1"/>
</dbReference>
<dbReference type="PANTHER" id="PTHR35535">
    <property type="entry name" value="HEAT SHOCK PROTEIN HSLJ"/>
    <property type="match status" value="1"/>
</dbReference>
<dbReference type="AlphaFoldDB" id="M7PTP7"/>
<dbReference type="Pfam" id="PF17185">
    <property type="entry name" value="NlpE_C"/>
    <property type="match status" value="1"/>
</dbReference>
<dbReference type="InterPro" id="IPR038670">
    <property type="entry name" value="HslJ-like_sf"/>
</dbReference>
<organism evidence="3 4">
    <name type="scientific">Methylophaga lonarensis MPL</name>
    <dbReference type="NCBI Taxonomy" id="1286106"/>
    <lineage>
        <taxon>Bacteria</taxon>
        <taxon>Pseudomonadati</taxon>
        <taxon>Pseudomonadota</taxon>
        <taxon>Gammaproteobacteria</taxon>
        <taxon>Thiotrichales</taxon>
        <taxon>Piscirickettsiaceae</taxon>
        <taxon>Methylophaga</taxon>
    </lineage>
</organism>
<evidence type="ECO:0000313" key="4">
    <source>
        <dbReference type="Proteomes" id="UP000012019"/>
    </source>
</evidence>
<dbReference type="PANTHER" id="PTHR35535:SF1">
    <property type="entry name" value="HEAT SHOCK PROTEIN HSLJ"/>
    <property type="match status" value="1"/>
</dbReference>
<feature type="domain" description="NlpE C-terminal OB" evidence="2">
    <location>
        <begin position="145"/>
        <end position="231"/>
    </location>
</feature>
<dbReference type="Gene3D" id="2.40.128.270">
    <property type="match status" value="1"/>
</dbReference>
<dbReference type="EMBL" id="APHR01000013">
    <property type="protein sequence ID" value="EMR13819.1"/>
    <property type="molecule type" value="Genomic_DNA"/>
</dbReference>
<dbReference type="InterPro" id="IPR053147">
    <property type="entry name" value="Hsp_HslJ-like"/>
</dbReference>
<dbReference type="Proteomes" id="UP000012019">
    <property type="component" value="Unassembled WGS sequence"/>
</dbReference>
<keyword evidence="3" id="KW-0346">Stress response</keyword>
<keyword evidence="4" id="KW-1185">Reference proteome</keyword>
<dbReference type="Pfam" id="PF04170">
    <property type="entry name" value="NlpE"/>
    <property type="match status" value="1"/>
</dbReference>
<dbReference type="eggNOG" id="COG3187">
    <property type="taxonomic scope" value="Bacteria"/>
</dbReference>
<gene>
    <name evidence="3" type="ORF">MPL1_02778</name>
</gene>
<dbReference type="STRING" id="1286106.MPL1_02778"/>
<dbReference type="Gene3D" id="2.40.50.540">
    <property type="match status" value="1"/>
</dbReference>
<dbReference type="InterPro" id="IPR005184">
    <property type="entry name" value="DUF306_Meta_HslJ"/>
</dbReference>
<proteinExistence type="predicted"/>
<comment type="caution">
    <text evidence="3">The sequence shown here is derived from an EMBL/GenBank/DDBJ whole genome shotgun (WGS) entry which is preliminary data.</text>
</comment>
<feature type="domain" description="DUF306" evidence="1">
    <location>
        <begin position="238"/>
        <end position="348"/>
    </location>
</feature>
<dbReference type="InterPro" id="IPR038139">
    <property type="entry name" value="NlpE_C_sf"/>
</dbReference>
<dbReference type="RefSeq" id="WP_009725594.1">
    <property type="nucleotide sequence ID" value="NZ_APHR01000013.1"/>
</dbReference>
<dbReference type="OrthoDB" id="5348860at2"/>
<name>M7PTP7_9GAMM</name>
<accession>M7PTP7</accession>
<protein>
    <submittedName>
        <fullName evidence="3">Heat shock protein</fullName>
    </submittedName>
</protein>
<sequence>MHYCLPILMIFTLFLQGCQQDQTGSTVDSHPLGKVIESLPASFAGTLPCADCPGIRHQLNLMNDRWYLLRREYLERDEVDYQLGRWSISTNQQLQLHSEQELLRFRAIDASTLTLQDPEGRDIDSMLSYQLTRNQEFEPFDAELELRGNYRYIAGSGLLTECISGQRWPVKLEGDNMPLQRAYMEMRAHPAQQLLVTLNGTLTQIPDRNTAKIKPSLKLNEVHGIWPGETCGQQGKTAVLENTYWKLTRLDNTPIIPEQSNQEAHIILDHAERRMSGSDGCNRLMGAYVLNDQQLRFRQVASTMMACPSGMETAQALHLALEQVRGWRITGQHLQLYDNTGRMIARFEAIEGQITNG</sequence>
<reference evidence="3 4" key="1">
    <citation type="journal article" date="2013" name="Genome Announc.">
        <title>Draft Genome Sequence of Methylophaga lonarensis MPLT, a Haloalkaliphilic (Non-Methane-Utilizing) Methylotroph.</title>
        <authorList>
            <person name="Shetty S.A."/>
            <person name="Marathe N.P."/>
            <person name="Munot H."/>
            <person name="Antony C.P."/>
            <person name="Dhotre D.P."/>
            <person name="Murrell J.C."/>
            <person name="Shouche Y.S."/>
        </authorList>
    </citation>
    <scope>NUCLEOTIDE SEQUENCE [LARGE SCALE GENOMIC DNA]</scope>
    <source>
        <strain evidence="3 4">MPL</strain>
    </source>
</reference>
<dbReference type="PATRIC" id="fig|1286106.3.peg.551"/>
<dbReference type="eggNOG" id="COG3015">
    <property type="taxonomic scope" value="Bacteria"/>
</dbReference>
<dbReference type="Gene3D" id="2.40.128.640">
    <property type="match status" value="1"/>
</dbReference>
<evidence type="ECO:0000313" key="3">
    <source>
        <dbReference type="EMBL" id="EMR13819.1"/>
    </source>
</evidence>